<accession>A0AA90H121</accession>
<dbReference type="EMBL" id="JABXJJ020000002">
    <property type="protein sequence ID" value="MDI5968162.1"/>
    <property type="molecule type" value="Genomic_DNA"/>
</dbReference>
<feature type="domain" description="CT398-like coiled coil hairpin" evidence="3">
    <location>
        <begin position="14"/>
        <end position="194"/>
    </location>
</feature>
<dbReference type="RefSeq" id="WP_271314787.1">
    <property type="nucleotide sequence ID" value="NZ_JAAGKO020000002.1"/>
</dbReference>
<sequence>MNAEPADQIRLLEVQALDSRLSRLDHQRATLPELAEVDRLTADATGLRDLLVAAQTEESDTAREQTKAEQDVDQVRQRSTRDQQRLDSGAVSSPRDLENLQREITSLAKRQGDLEDVVLEVMERREAAQERVTELTGRLEAVQAKIAEAEARKSALMEEIDAEGFKAAKEREVVAGSVPADLFKLYEKLRAQSGGIGAAKLYQKRCEGCRLELNITELNDVRAAPRNEVVRCENCRRILVRVPDSGL</sequence>
<feature type="compositionally biased region" description="Basic and acidic residues" evidence="1">
    <location>
        <begin position="60"/>
        <end position="85"/>
    </location>
</feature>
<dbReference type="Pfam" id="PF02591">
    <property type="entry name" value="Zn_ribbon_9"/>
    <property type="match status" value="1"/>
</dbReference>
<evidence type="ECO:0000256" key="1">
    <source>
        <dbReference type="SAM" id="MobiDB-lite"/>
    </source>
</evidence>
<organism evidence="5">
    <name type="scientific">Streptantibioticus silvisoli</name>
    <dbReference type="NCBI Taxonomy" id="2705255"/>
    <lineage>
        <taxon>Bacteria</taxon>
        <taxon>Bacillati</taxon>
        <taxon>Actinomycetota</taxon>
        <taxon>Actinomycetes</taxon>
        <taxon>Kitasatosporales</taxon>
        <taxon>Streptomycetaceae</taxon>
        <taxon>Streptantibioticus</taxon>
    </lineage>
</organism>
<evidence type="ECO:0000313" key="5">
    <source>
        <dbReference type="EMBL" id="MDI5968162.1"/>
    </source>
</evidence>
<reference evidence="5 6" key="1">
    <citation type="submission" date="2023-05" db="EMBL/GenBank/DDBJ databases">
        <title>Streptantibioticus silvisoli sp. nov., acidotolerant actinomycetes 1 from pine litter.</title>
        <authorList>
            <person name="Swiecimska M."/>
            <person name="Golinska P."/>
            <person name="Sangal V."/>
            <person name="Wachnowicz B."/>
            <person name="Goodfellow M."/>
        </authorList>
    </citation>
    <scope>NUCLEOTIDE SEQUENCE</scope>
    <source>
        <strain evidence="5">SL13</strain>
        <strain evidence="4 6">SL54</strain>
    </source>
</reference>
<dbReference type="AlphaFoldDB" id="A0AA90H121"/>
<evidence type="ECO:0000313" key="6">
    <source>
        <dbReference type="Proteomes" id="UP001156398"/>
    </source>
</evidence>
<feature type="region of interest" description="Disordered" evidence="1">
    <location>
        <begin position="56"/>
        <end position="99"/>
    </location>
</feature>
<name>A0AA90H121_9ACTN</name>
<dbReference type="InterPro" id="IPR056003">
    <property type="entry name" value="CT398_CC_hairpin"/>
</dbReference>
<evidence type="ECO:0000259" key="3">
    <source>
        <dbReference type="Pfam" id="PF24481"/>
    </source>
</evidence>
<dbReference type="InterPro" id="IPR052376">
    <property type="entry name" value="Oxidative_Scav/Glycosyltrans"/>
</dbReference>
<comment type="caution">
    <text evidence="5">The sequence shown here is derived from an EMBL/GenBank/DDBJ whole genome shotgun (WGS) entry which is preliminary data.</text>
</comment>
<evidence type="ECO:0000259" key="2">
    <source>
        <dbReference type="Pfam" id="PF02591"/>
    </source>
</evidence>
<dbReference type="PANTHER" id="PTHR39082:SF1">
    <property type="entry name" value="SCAVENGER RECEPTOR CLASS A MEMBER 3"/>
    <property type="match status" value="1"/>
</dbReference>
<dbReference type="Pfam" id="PF24481">
    <property type="entry name" value="CT398_CC"/>
    <property type="match status" value="1"/>
</dbReference>
<dbReference type="EMBL" id="JAAGKO020000002">
    <property type="protein sequence ID" value="MDI5961581.1"/>
    <property type="molecule type" value="Genomic_DNA"/>
</dbReference>
<dbReference type="Gene3D" id="1.10.287.1490">
    <property type="match status" value="1"/>
</dbReference>
<protein>
    <submittedName>
        <fullName evidence="5">C4-type zinc ribbon domain-containing protein</fullName>
    </submittedName>
</protein>
<evidence type="ECO:0000313" key="4">
    <source>
        <dbReference type="EMBL" id="MDI5961581.1"/>
    </source>
</evidence>
<proteinExistence type="predicted"/>
<dbReference type="InterPro" id="IPR003743">
    <property type="entry name" value="Zf-RING_7"/>
</dbReference>
<keyword evidence="6" id="KW-1185">Reference proteome</keyword>
<dbReference type="PANTHER" id="PTHR39082">
    <property type="entry name" value="PHOSPHOLIPASE C-BETA-2-RELATED"/>
    <property type="match status" value="1"/>
</dbReference>
<gene>
    <name evidence="4" type="ORF">POF43_002395</name>
    <name evidence="5" type="ORF">POF50_002170</name>
</gene>
<dbReference type="Proteomes" id="UP001156398">
    <property type="component" value="Unassembled WGS sequence"/>
</dbReference>
<feature type="domain" description="C4-type zinc ribbon" evidence="2">
    <location>
        <begin position="205"/>
        <end position="239"/>
    </location>
</feature>